<dbReference type="InterPro" id="IPR015590">
    <property type="entry name" value="Aldehyde_DH_dom"/>
</dbReference>
<dbReference type="EMBL" id="CAOF01000137">
    <property type="protein sequence ID" value="CCO48132.1"/>
    <property type="molecule type" value="Genomic_DNA"/>
</dbReference>
<dbReference type="PANTHER" id="PTHR11699">
    <property type="entry name" value="ALDEHYDE DEHYDROGENASE-RELATED"/>
    <property type="match status" value="1"/>
</dbReference>
<evidence type="ECO:0000256" key="1">
    <source>
        <dbReference type="ARBA" id="ARBA00009986"/>
    </source>
</evidence>
<dbReference type="Proteomes" id="UP000018211">
    <property type="component" value="Unassembled WGS sequence"/>
</dbReference>
<comment type="similarity">
    <text evidence="1 4">Belongs to the aldehyde dehydrogenase family.</text>
</comment>
<evidence type="ECO:0000259" key="5">
    <source>
        <dbReference type="Pfam" id="PF00171"/>
    </source>
</evidence>
<organism evidence="6 7">
    <name type="scientific">Vibrio nigripulchritudo SOn1</name>
    <dbReference type="NCBI Taxonomy" id="1238450"/>
    <lineage>
        <taxon>Bacteria</taxon>
        <taxon>Pseudomonadati</taxon>
        <taxon>Pseudomonadota</taxon>
        <taxon>Gammaproteobacteria</taxon>
        <taxon>Vibrionales</taxon>
        <taxon>Vibrionaceae</taxon>
        <taxon>Vibrio</taxon>
    </lineage>
</organism>
<dbReference type="Gene3D" id="3.40.605.10">
    <property type="entry name" value="Aldehyde Dehydrogenase, Chain A, domain 1"/>
    <property type="match status" value="1"/>
</dbReference>
<evidence type="ECO:0000256" key="3">
    <source>
        <dbReference type="PROSITE-ProRule" id="PRU10007"/>
    </source>
</evidence>
<protein>
    <submittedName>
        <fullName evidence="6">L-sorbosone dehydrogenase, NAD(P) dependent</fullName>
    </submittedName>
</protein>
<dbReference type="FunFam" id="3.40.605.10:FF:000026">
    <property type="entry name" value="Aldehyde dehydrogenase, putative"/>
    <property type="match status" value="1"/>
</dbReference>
<accession>A0AAV2VU37</accession>
<dbReference type="InterPro" id="IPR029510">
    <property type="entry name" value="Ald_DH_CS_GLU"/>
</dbReference>
<comment type="caution">
    <text evidence="6">The sequence shown here is derived from an EMBL/GenBank/DDBJ whole genome shotgun (WGS) entry which is preliminary data.</text>
</comment>
<evidence type="ECO:0000313" key="7">
    <source>
        <dbReference type="Proteomes" id="UP000018211"/>
    </source>
</evidence>
<dbReference type="InterPro" id="IPR016161">
    <property type="entry name" value="Ald_DH/histidinol_DH"/>
</dbReference>
<dbReference type="FunFam" id="3.40.605.10:FF:000007">
    <property type="entry name" value="NAD/NADP-dependent betaine aldehyde dehydrogenase"/>
    <property type="match status" value="1"/>
</dbReference>
<evidence type="ECO:0000256" key="4">
    <source>
        <dbReference type="RuleBase" id="RU003345"/>
    </source>
</evidence>
<dbReference type="PROSITE" id="PS00687">
    <property type="entry name" value="ALDEHYDE_DEHYDR_GLU"/>
    <property type="match status" value="1"/>
</dbReference>
<dbReference type="FunFam" id="3.40.309.10:FF:000012">
    <property type="entry name" value="Betaine aldehyde dehydrogenase"/>
    <property type="match status" value="1"/>
</dbReference>
<name>A0AAV2VU37_9VIBR</name>
<dbReference type="RefSeq" id="WP_022612718.1">
    <property type="nucleotide sequence ID" value="NZ_LK391965.1"/>
</dbReference>
<feature type="active site" evidence="3">
    <location>
        <position position="259"/>
    </location>
</feature>
<keyword evidence="2 4" id="KW-0560">Oxidoreductase</keyword>
<dbReference type="SUPFAM" id="SSF53720">
    <property type="entry name" value="ALDH-like"/>
    <property type="match status" value="1"/>
</dbReference>
<feature type="domain" description="Aldehyde dehydrogenase" evidence="5">
    <location>
        <begin position="21"/>
        <end position="485"/>
    </location>
</feature>
<dbReference type="Pfam" id="PF00171">
    <property type="entry name" value="Aldedh"/>
    <property type="match status" value="1"/>
</dbReference>
<evidence type="ECO:0000313" key="6">
    <source>
        <dbReference type="EMBL" id="CCO48132.1"/>
    </source>
</evidence>
<evidence type="ECO:0000256" key="2">
    <source>
        <dbReference type="ARBA" id="ARBA00023002"/>
    </source>
</evidence>
<gene>
    <name evidence="6" type="ORF">VIBNISOn1_450096</name>
</gene>
<proteinExistence type="inferred from homology"/>
<reference evidence="6 7" key="1">
    <citation type="journal article" date="2013" name="ISME J.">
        <title>Comparative genomics of pathogenic lineages of Vibrio nigripulchritudo identifies virulence-associated traits.</title>
        <authorList>
            <person name="Goudenege D."/>
            <person name="Labreuche Y."/>
            <person name="Krin E."/>
            <person name="Ansquer D."/>
            <person name="Mangenot S."/>
            <person name="Calteau A."/>
            <person name="Medigue C."/>
            <person name="Mazel D."/>
            <person name="Polz M.F."/>
            <person name="Le Roux F."/>
        </authorList>
    </citation>
    <scope>NUCLEOTIDE SEQUENCE [LARGE SCALE GENOMIC DNA]</scope>
    <source>
        <strain evidence="6 7">SOn1</strain>
    </source>
</reference>
<dbReference type="AlphaFoldDB" id="A0AAV2VU37"/>
<dbReference type="InterPro" id="IPR016163">
    <property type="entry name" value="Ald_DH_C"/>
</dbReference>
<sequence>MAVLSLPKEVTHYQMWINGEWTLGSSNNVFERQSPGHGVAVSVYPRGTKQDVLDAVSAARNAFDDGAWSRCSGAERADKLAEVARLIKASQEDIAYRETLETGKPISQSRGEVMGAAGFWDYAAGQARALEGESFNQQGEDTLGLVLREPIGVVGLITPWNFPFFILCERLPFILASGCSVVIKPSELTAGTTLVLGKLIEQAGIPKGVVNIVTGPGSELGNAMSHHEDVDMISFTGSTQVGKSVLEGSKVNMKKVGLELGGKNPHVVFADANLDEAADGVAFALCFNAGQCCVGGSRLLVASSVADDFISRLKDRLAKVKIGDPLDEDTQVGSMIDPTHFGKVNEFLESGTKQGATCAYDFGACTGVPEKGLYFSPKVFRDVPPEADIASEEIFGPILTVSEFDDYQDALKQANDSVYGLSASIWTQNLSTATKAMRDIQAGRVWVNATITGGPDMPIGGMKQSGLGRETGKYGIDEYTEVKSIHVFTGKRDMWVS</sequence>
<dbReference type="GO" id="GO:0016620">
    <property type="term" value="F:oxidoreductase activity, acting on the aldehyde or oxo group of donors, NAD or NADP as acceptor"/>
    <property type="evidence" value="ECO:0007669"/>
    <property type="project" value="InterPro"/>
</dbReference>
<dbReference type="InterPro" id="IPR016162">
    <property type="entry name" value="Ald_DH_N"/>
</dbReference>
<dbReference type="Gene3D" id="3.40.309.10">
    <property type="entry name" value="Aldehyde Dehydrogenase, Chain A, domain 2"/>
    <property type="match status" value="1"/>
</dbReference>